<dbReference type="GO" id="GO:0015031">
    <property type="term" value="P:protein transport"/>
    <property type="evidence" value="ECO:0007669"/>
    <property type="project" value="UniProtKB-KW"/>
</dbReference>
<dbReference type="SMART" id="SM01087">
    <property type="entry name" value="COG6"/>
    <property type="match status" value="1"/>
</dbReference>
<comment type="function">
    <text evidence="9">Acts as a component of the peripheral membrane COG complex that is involved in intra-Golgi protein trafficking. COG is located at the cis-Golgi, and regulates tethering of retrograde intra-Golgi vesicles and possibly a number of other membrane trafficking events.</text>
</comment>
<dbReference type="PANTHER" id="PTHR21506">
    <property type="entry name" value="COMPONENT OF OLIGOMERIC GOLGI COMPLEX 6"/>
    <property type="match status" value="1"/>
</dbReference>
<feature type="domain" description="Conserved oligomeric complex COG6 N-terminal" evidence="12">
    <location>
        <begin position="97"/>
        <end position="199"/>
    </location>
</feature>
<keyword evidence="5 10" id="KW-0653">Protein transport</keyword>
<dbReference type="OrthoDB" id="272987at2759"/>
<dbReference type="InterPro" id="IPR010490">
    <property type="entry name" value="COG6"/>
</dbReference>
<dbReference type="Pfam" id="PF20653">
    <property type="entry name" value="COG6_C"/>
    <property type="match status" value="1"/>
</dbReference>
<evidence type="ECO:0000256" key="10">
    <source>
        <dbReference type="RuleBase" id="RU365075"/>
    </source>
</evidence>
<dbReference type="GO" id="GO:0006891">
    <property type="term" value="P:intra-Golgi vesicle-mediated transport"/>
    <property type="evidence" value="ECO:0007669"/>
    <property type="project" value="UniProtKB-UniRule"/>
</dbReference>
<evidence type="ECO:0000256" key="8">
    <source>
        <dbReference type="ARBA" id="ARBA00031348"/>
    </source>
</evidence>
<dbReference type="GO" id="GO:0000139">
    <property type="term" value="C:Golgi membrane"/>
    <property type="evidence" value="ECO:0007669"/>
    <property type="project" value="UniProtKB-SubCell"/>
</dbReference>
<dbReference type="EMBL" id="BPQB01000005">
    <property type="protein sequence ID" value="GJE87061.1"/>
    <property type="molecule type" value="Genomic_DNA"/>
</dbReference>
<evidence type="ECO:0000259" key="12">
    <source>
        <dbReference type="Pfam" id="PF06419"/>
    </source>
</evidence>
<dbReference type="GO" id="GO:0017119">
    <property type="term" value="C:Golgi transport complex"/>
    <property type="evidence" value="ECO:0007669"/>
    <property type="project" value="UniProtKB-UniRule"/>
</dbReference>
<evidence type="ECO:0000256" key="2">
    <source>
        <dbReference type="ARBA" id="ARBA00011023"/>
    </source>
</evidence>
<comment type="caution">
    <text evidence="14">The sequence shown here is derived from an EMBL/GenBank/DDBJ whole genome shotgun (WGS) entry which is preliminary data.</text>
</comment>
<organism evidence="14 15">
    <name type="scientific">Phanerochaete sordida</name>
    <dbReference type="NCBI Taxonomy" id="48140"/>
    <lineage>
        <taxon>Eukaryota</taxon>
        <taxon>Fungi</taxon>
        <taxon>Dikarya</taxon>
        <taxon>Basidiomycota</taxon>
        <taxon>Agaricomycotina</taxon>
        <taxon>Agaricomycetes</taxon>
        <taxon>Polyporales</taxon>
        <taxon>Phanerochaetaceae</taxon>
        <taxon>Phanerochaete</taxon>
    </lineage>
</organism>
<dbReference type="InterPro" id="IPR048368">
    <property type="entry name" value="COG6_N"/>
</dbReference>
<evidence type="ECO:0000256" key="4">
    <source>
        <dbReference type="ARBA" id="ARBA00022448"/>
    </source>
</evidence>
<comment type="similarity">
    <text evidence="2 10">Belongs to the COG6 family.</text>
</comment>
<comment type="subcellular location">
    <subcellularLocation>
        <location evidence="1 10">Golgi apparatus membrane</location>
        <topology evidence="1 10">Peripheral membrane protein</topology>
    </subcellularLocation>
</comment>
<accession>A0A9P3G2J3</accession>
<evidence type="ECO:0000313" key="15">
    <source>
        <dbReference type="Proteomes" id="UP000703269"/>
    </source>
</evidence>
<keyword evidence="7 10" id="KW-0472">Membrane</keyword>
<feature type="compositionally biased region" description="Acidic residues" evidence="11">
    <location>
        <begin position="65"/>
        <end position="77"/>
    </location>
</feature>
<evidence type="ECO:0000256" key="3">
    <source>
        <dbReference type="ARBA" id="ARBA00020973"/>
    </source>
</evidence>
<reference evidence="14 15" key="1">
    <citation type="submission" date="2021-08" db="EMBL/GenBank/DDBJ databases">
        <title>Draft Genome Sequence of Phanerochaete sordida strain YK-624.</title>
        <authorList>
            <person name="Mori T."/>
            <person name="Dohra H."/>
            <person name="Suzuki T."/>
            <person name="Kawagishi H."/>
            <person name="Hirai H."/>
        </authorList>
    </citation>
    <scope>NUCLEOTIDE SEQUENCE [LARGE SCALE GENOMIC DNA]</scope>
    <source>
        <strain evidence="14 15">YK-624</strain>
    </source>
</reference>
<evidence type="ECO:0000256" key="11">
    <source>
        <dbReference type="SAM" id="MobiDB-lite"/>
    </source>
</evidence>
<protein>
    <recommendedName>
        <fullName evidence="3 10">Conserved oligomeric Golgi complex subunit 6</fullName>
        <shortName evidence="10">COG complex subunit 6</shortName>
    </recommendedName>
    <alternativeName>
        <fullName evidence="8 10">Component of oligomeric Golgi complex 6</fullName>
    </alternativeName>
</protein>
<proteinExistence type="inferred from homology"/>
<dbReference type="Pfam" id="PF06419">
    <property type="entry name" value="COG6_N"/>
    <property type="match status" value="1"/>
</dbReference>
<evidence type="ECO:0000256" key="9">
    <source>
        <dbReference type="ARBA" id="ARBA00043873"/>
    </source>
</evidence>
<dbReference type="PANTHER" id="PTHR21506:SF0">
    <property type="entry name" value="CONSERVED OLIGOMERIC GOLGI COMPLEX SUBUNIT 6"/>
    <property type="match status" value="1"/>
</dbReference>
<comment type="function">
    <text evidence="10">Acts as component of the peripheral membrane COG complex that is involved in intra-Golgi protein trafficking. COG is located at the cis-Golgi, and regulates tethering of retrograde intra-Golgi vesicles and possibly a number of other membrane trafficking events.</text>
</comment>
<evidence type="ECO:0000256" key="5">
    <source>
        <dbReference type="ARBA" id="ARBA00022927"/>
    </source>
</evidence>
<feature type="region of interest" description="Disordered" evidence="11">
    <location>
        <begin position="60"/>
        <end position="94"/>
    </location>
</feature>
<evidence type="ECO:0000256" key="7">
    <source>
        <dbReference type="ARBA" id="ARBA00023136"/>
    </source>
</evidence>
<evidence type="ECO:0000313" key="14">
    <source>
        <dbReference type="EMBL" id="GJE87061.1"/>
    </source>
</evidence>
<dbReference type="AlphaFoldDB" id="A0A9P3G2J3"/>
<name>A0A9P3G2J3_9APHY</name>
<evidence type="ECO:0000256" key="6">
    <source>
        <dbReference type="ARBA" id="ARBA00023034"/>
    </source>
</evidence>
<dbReference type="InterPro" id="IPR048369">
    <property type="entry name" value="COG6_C"/>
</dbReference>
<gene>
    <name evidence="14" type="ORF">PsYK624_031440</name>
</gene>
<sequence length="740" mass="81816">MASSPKSPPAHAPNPLSLRLYKVLAANFDDDATREALDTLAELYAPAAPLPPQLKGKEVLREHDEEAEAEAGEDADDAEKSRGAAEVLDEPVSGEIAANARKNLRRDVEAKLAESSRRFLAAFAEVDKQLDTLSEHLGAMRARCDEAQTQLQTTNEACRSLLDRAGSLREQRHDVTTRQSIVNAFLDRFALRPDEVEAIVARDVPVNRRFFAAMDKAERICADCRVLMAAEHGPTKAGVDILTTNTQYLEQAVTKIVRWCSFEFRQMGRDAQLEVDPAMREAVRRLRGRPAELAEALSVLSQTRQATLLSAFTVALTRGGRGGLPRPIELHAHDPLRYVGDMLAWVHQAIAAEREFLEGLFGRRAEEGRRMVGAPRTRGDSPEEEWMAELMDRAVSGLCTPLKVRVQQTVRSQESAITAYRIANLLQFYLLTMQRTIGEDATLSRALREMTDFAFKVFYDAVEAQGRSILRVRLELDDPALTPPLAILDHAQVLREILLVYESSLGDEASLRGSGAGATADDAAAEGCRAILDRMVDPAIEMCVVAAEEKHKSRPSWDREVFVINAMTYLQGVLQPFAFTGEKQGVIQGLVEGRVVQLIEDHYANLLAGSGLGEIIDAWATRQGTEPLSHLPSASTSRLQAALHRFSGWLTSNTVDHPPRLAALGVQSLAARVHRAALSRLVRTYRHLCEEVRRPENKYEAAATVLGSERPFGQVHLLWQIFGIEEEQAEETGPLRDGGR</sequence>
<evidence type="ECO:0000259" key="13">
    <source>
        <dbReference type="Pfam" id="PF20653"/>
    </source>
</evidence>
<keyword evidence="6 10" id="KW-0333">Golgi apparatus</keyword>
<feature type="domain" description="Conserved Oligomeric Golgi complex subunit 6 C-terminal" evidence="13">
    <location>
        <begin position="236"/>
        <end position="705"/>
    </location>
</feature>
<comment type="subunit">
    <text evidence="10">Component of the conserved oligomeric Golgi complex.</text>
</comment>
<keyword evidence="4 10" id="KW-0813">Transport</keyword>
<keyword evidence="15" id="KW-1185">Reference proteome</keyword>
<evidence type="ECO:0000256" key="1">
    <source>
        <dbReference type="ARBA" id="ARBA00004395"/>
    </source>
</evidence>
<dbReference type="Proteomes" id="UP000703269">
    <property type="component" value="Unassembled WGS sequence"/>
</dbReference>